<dbReference type="Pfam" id="PF02951">
    <property type="entry name" value="GSH-S_N"/>
    <property type="match status" value="1"/>
</dbReference>
<comment type="catalytic activity">
    <reaction evidence="10">
        <text>gamma-L-glutamyl-L-cysteine + glycine + ATP = glutathione + ADP + phosphate + H(+)</text>
        <dbReference type="Rhea" id="RHEA:13557"/>
        <dbReference type="ChEBI" id="CHEBI:15378"/>
        <dbReference type="ChEBI" id="CHEBI:30616"/>
        <dbReference type="ChEBI" id="CHEBI:43474"/>
        <dbReference type="ChEBI" id="CHEBI:57305"/>
        <dbReference type="ChEBI" id="CHEBI:57925"/>
        <dbReference type="ChEBI" id="CHEBI:58173"/>
        <dbReference type="ChEBI" id="CHEBI:456216"/>
        <dbReference type="EC" id="6.3.2.3"/>
    </reaction>
</comment>
<dbReference type="FunFam" id="3.30.1490.20:FF:000009">
    <property type="entry name" value="Glutathione synthetase"/>
    <property type="match status" value="1"/>
</dbReference>
<dbReference type="InterPro" id="IPR013815">
    <property type="entry name" value="ATP_grasp_subdomain_1"/>
</dbReference>
<comment type="pathway">
    <text evidence="10">Sulfur metabolism; glutathione biosynthesis; glutathione from L-cysteine and L-glutamate: step 2/2.</text>
</comment>
<comment type="similarity">
    <text evidence="10">Belongs to the prokaryotic GSH synthase family.</text>
</comment>
<keyword evidence="4 10" id="KW-0317">Glutathione biosynthesis</keyword>
<dbReference type="Pfam" id="PF02955">
    <property type="entry name" value="GSH-S_ATP"/>
    <property type="match status" value="1"/>
</dbReference>
<evidence type="ECO:0000256" key="1">
    <source>
        <dbReference type="ARBA" id="ARBA00001936"/>
    </source>
</evidence>
<evidence type="ECO:0000256" key="7">
    <source>
        <dbReference type="ARBA" id="ARBA00022840"/>
    </source>
</evidence>
<dbReference type="AlphaFoldDB" id="A0A378XAP0"/>
<keyword evidence="3 10" id="KW-0436">Ligase</keyword>
<keyword evidence="8" id="KW-0460">Magnesium</keyword>
<name>A0A378XAP0_9BURK</name>
<reference evidence="12 13" key="1">
    <citation type="submission" date="2018-06" db="EMBL/GenBank/DDBJ databases">
        <authorList>
            <consortium name="Pathogen Informatics"/>
            <person name="Doyle S."/>
        </authorList>
    </citation>
    <scope>NUCLEOTIDE SEQUENCE [LARGE SCALE GENOMIC DNA]</scope>
    <source>
        <strain evidence="12 13">NCTC11997</strain>
    </source>
</reference>
<dbReference type="Gene3D" id="3.30.470.20">
    <property type="entry name" value="ATP-grasp fold, B domain"/>
    <property type="match status" value="1"/>
</dbReference>
<evidence type="ECO:0000256" key="3">
    <source>
        <dbReference type="ARBA" id="ARBA00022598"/>
    </source>
</evidence>
<dbReference type="UniPathway" id="UPA00142">
    <property type="reaction ID" value="UER00210"/>
</dbReference>
<proteinExistence type="inferred from homology"/>
<dbReference type="PANTHER" id="PTHR21621">
    <property type="entry name" value="RIBOSOMAL PROTEIN S6 MODIFICATION PROTEIN"/>
    <property type="match status" value="1"/>
</dbReference>
<dbReference type="InterPro" id="IPR004215">
    <property type="entry name" value="GSHS_N"/>
</dbReference>
<keyword evidence="5" id="KW-0479">Metal-binding</keyword>
<organism evidence="12 13">
    <name type="scientific">Oligella ureolytica</name>
    <dbReference type="NCBI Taxonomy" id="90244"/>
    <lineage>
        <taxon>Bacteria</taxon>
        <taxon>Pseudomonadati</taxon>
        <taxon>Pseudomonadota</taxon>
        <taxon>Betaproteobacteria</taxon>
        <taxon>Burkholderiales</taxon>
        <taxon>Alcaligenaceae</taxon>
        <taxon>Oligella</taxon>
    </lineage>
</organism>
<gene>
    <name evidence="10 12" type="primary">gshB</name>
    <name evidence="12" type="ORF">NCTC11997_00247</name>
</gene>
<dbReference type="STRING" id="1122619.GCA_000373745_00542"/>
<keyword evidence="9" id="KW-0464">Manganese</keyword>
<dbReference type="EC" id="6.3.2.3" evidence="10"/>
<dbReference type="Gene3D" id="3.40.50.20">
    <property type="match status" value="1"/>
</dbReference>
<evidence type="ECO:0000256" key="2">
    <source>
        <dbReference type="ARBA" id="ARBA00001946"/>
    </source>
</evidence>
<evidence type="ECO:0000256" key="9">
    <source>
        <dbReference type="ARBA" id="ARBA00023211"/>
    </source>
</evidence>
<evidence type="ECO:0000256" key="10">
    <source>
        <dbReference type="HAMAP-Rule" id="MF_00162"/>
    </source>
</evidence>
<dbReference type="SUPFAM" id="SSF56059">
    <property type="entry name" value="Glutathione synthetase ATP-binding domain-like"/>
    <property type="match status" value="1"/>
</dbReference>
<evidence type="ECO:0000256" key="6">
    <source>
        <dbReference type="ARBA" id="ARBA00022741"/>
    </source>
</evidence>
<dbReference type="InterPro" id="IPR016185">
    <property type="entry name" value="PreATP-grasp_dom_sf"/>
</dbReference>
<dbReference type="InterPro" id="IPR006284">
    <property type="entry name" value="Glut_synth_pro"/>
</dbReference>
<comment type="cofactor">
    <cofactor evidence="1">
        <name>Mn(2+)</name>
        <dbReference type="ChEBI" id="CHEBI:29035"/>
    </cofactor>
</comment>
<dbReference type="PROSITE" id="PS50975">
    <property type="entry name" value="ATP_GRASP"/>
    <property type="match status" value="1"/>
</dbReference>
<evidence type="ECO:0000256" key="5">
    <source>
        <dbReference type="ARBA" id="ARBA00022723"/>
    </source>
</evidence>
<dbReference type="HAMAP" id="MF_00162">
    <property type="entry name" value="GSH_S"/>
    <property type="match status" value="1"/>
</dbReference>
<keyword evidence="6 10" id="KW-0547">Nucleotide-binding</keyword>
<dbReference type="NCBIfam" id="NF003573">
    <property type="entry name" value="PRK05246.1"/>
    <property type="match status" value="1"/>
</dbReference>
<accession>A0A378XAP0</accession>
<dbReference type="Gene3D" id="3.30.1490.20">
    <property type="entry name" value="ATP-grasp fold, A domain"/>
    <property type="match status" value="1"/>
</dbReference>
<evidence type="ECO:0000313" key="12">
    <source>
        <dbReference type="EMBL" id="SUA50526.1"/>
    </source>
</evidence>
<dbReference type="EMBL" id="UGSB01000001">
    <property type="protein sequence ID" value="SUA50526.1"/>
    <property type="molecule type" value="Genomic_DNA"/>
</dbReference>
<keyword evidence="7 10" id="KW-0067">ATP-binding</keyword>
<protein>
    <recommendedName>
        <fullName evidence="10">Glutathione synthetase</fullName>
        <ecNumber evidence="10">6.3.2.3</ecNumber>
    </recommendedName>
    <alternativeName>
        <fullName evidence="10">GSH synthetase</fullName>
        <shortName evidence="10">GSH-S</shortName>
        <shortName evidence="10">GSHase</shortName>
    </alternativeName>
    <alternativeName>
        <fullName evidence="10">Glutathione synthase</fullName>
    </alternativeName>
</protein>
<dbReference type="NCBIfam" id="TIGR01380">
    <property type="entry name" value="glut_syn"/>
    <property type="match status" value="1"/>
</dbReference>
<dbReference type="Proteomes" id="UP000254603">
    <property type="component" value="Unassembled WGS sequence"/>
</dbReference>
<dbReference type="InterPro" id="IPR011761">
    <property type="entry name" value="ATP-grasp"/>
</dbReference>
<dbReference type="InterPro" id="IPR004218">
    <property type="entry name" value="GSHS_ATP-bd"/>
</dbReference>
<comment type="cofactor">
    <cofactor evidence="2">
        <name>Mg(2+)</name>
        <dbReference type="ChEBI" id="CHEBI:18420"/>
    </cofactor>
</comment>
<evidence type="ECO:0000313" key="13">
    <source>
        <dbReference type="Proteomes" id="UP000254603"/>
    </source>
</evidence>
<dbReference type="SUPFAM" id="SSF52440">
    <property type="entry name" value="PreATP-grasp domain"/>
    <property type="match status" value="1"/>
</dbReference>
<evidence type="ECO:0000256" key="4">
    <source>
        <dbReference type="ARBA" id="ARBA00022684"/>
    </source>
</evidence>
<evidence type="ECO:0000259" key="11">
    <source>
        <dbReference type="PROSITE" id="PS50975"/>
    </source>
</evidence>
<evidence type="ECO:0000256" key="8">
    <source>
        <dbReference type="ARBA" id="ARBA00022842"/>
    </source>
</evidence>
<dbReference type="GO" id="GO:0046872">
    <property type="term" value="F:metal ion binding"/>
    <property type="evidence" value="ECO:0007669"/>
    <property type="project" value="UniProtKB-KW"/>
</dbReference>
<sequence length="324" mass="35811">MGGLVLHILFIIDPIQNLTAYKDSSVAMMRALLARGHKLSYCLQGDLFILNGKVLTSAQAFSIPEDADLHQPDWYRIDGDAQDYLLSDFDAVLMRKDPPFDLEYLYSTHLFDLAKEQGARIFNSGLGLRNHPEKLAIAEFPEYTAPTLVSRSMSRLRAFYEEHGDIVVKPLDGMGGTGIFRVKPNDGNFAAMVEMLTVDGSQSIMAQKFIPDITAGDKRILIINGEPIPYVLARIPKEGENRGNLAAGGRGVAQPINDHDRAMARDIAKRLAGRGLFLIGLDVIGKNVTEINVTSPTCFVEITEQTDFHVANHFAEQLEKALQP</sequence>
<dbReference type="GO" id="GO:0004363">
    <property type="term" value="F:glutathione synthase activity"/>
    <property type="evidence" value="ECO:0007669"/>
    <property type="project" value="UniProtKB-UniRule"/>
</dbReference>
<dbReference type="GO" id="GO:0005737">
    <property type="term" value="C:cytoplasm"/>
    <property type="evidence" value="ECO:0007669"/>
    <property type="project" value="TreeGrafter"/>
</dbReference>
<dbReference type="PANTHER" id="PTHR21621:SF4">
    <property type="entry name" value="GLUTATHIONE SYNTHETASE"/>
    <property type="match status" value="1"/>
</dbReference>
<feature type="domain" description="ATP-grasp" evidence="11">
    <location>
        <begin position="134"/>
        <end position="319"/>
    </location>
</feature>
<dbReference type="GO" id="GO:0005524">
    <property type="term" value="F:ATP binding"/>
    <property type="evidence" value="ECO:0007669"/>
    <property type="project" value="UniProtKB-UniRule"/>
</dbReference>